<dbReference type="PANTHER" id="PTHR34236:SF1">
    <property type="entry name" value="DIMETHYL SULFOXIDE REDUCTASE TRANSCRIPTIONAL ACTIVATOR"/>
    <property type="match status" value="1"/>
</dbReference>
<dbReference type="InterPro" id="IPR036388">
    <property type="entry name" value="WH-like_DNA-bd_sf"/>
</dbReference>
<evidence type="ECO:0000259" key="3">
    <source>
        <dbReference type="Pfam" id="PF04967"/>
    </source>
</evidence>
<dbReference type="Pfam" id="PF24278">
    <property type="entry name" value="HVO_0513_N"/>
    <property type="match status" value="1"/>
</dbReference>
<keyword evidence="6" id="KW-1185">Reference proteome</keyword>
<evidence type="ECO:0000313" key="6">
    <source>
        <dbReference type="Proteomes" id="UP000050535"/>
    </source>
</evidence>
<feature type="domain" description="HVO-0513-like N-terminal" evidence="4">
    <location>
        <begin position="2"/>
        <end position="137"/>
    </location>
</feature>
<dbReference type="Proteomes" id="UP000050535">
    <property type="component" value="Unassembled WGS sequence"/>
</dbReference>
<feature type="domain" description="HTH bat-type" evidence="3">
    <location>
        <begin position="148"/>
        <end position="199"/>
    </location>
</feature>
<dbReference type="InterPro" id="IPR007050">
    <property type="entry name" value="HTH_bacterioopsin"/>
</dbReference>
<dbReference type="Pfam" id="PF04967">
    <property type="entry name" value="HTH_10"/>
    <property type="match status" value="1"/>
</dbReference>
<dbReference type="Gene3D" id="1.10.10.10">
    <property type="entry name" value="Winged helix-like DNA-binding domain superfamily/Winged helix DNA-binding domain"/>
    <property type="match status" value="1"/>
</dbReference>
<gene>
    <name evidence="5" type="ORF">SY89_00305</name>
</gene>
<dbReference type="EMBL" id="LGUC01000001">
    <property type="protein sequence ID" value="KPN29591.1"/>
    <property type="molecule type" value="Genomic_DNA"/>
</dbReference>
<evidence type="ECO:0000256" key="2">
    <source>
        <dbReference type="ARBA" id="ARBA00023163"/>
    </source>
</evidence>
<accession>A0A0P7H7Z9</accession>
<name>A0A0P7H7Z9_9EURY</name>
<protein>
    <submittedName>
        <fullName evidence="5">Bacterio-opsin activator</fullName>
    </submittedName>
</protein>
<keyword evidence="1" id="KW-0805">Transcription regulation</keyword>
<proteinExistence type="predicted"/>
<evidence type="ECO:0000313" key="5">
    <source>
        <dbReference type="EMBL" id="KPN29591.1"/>
    </source>
</evidence>
<evidence type="ECO:0000259" key="4">
    <source>
        <dbReference type="Pfam" id="PF24278"/>
    </source>
</evidence>
<organism evidence="5 6">
    <name type="scientific">Halolamina pelagica</name>
    <dbReference type="NCBI Taxonomy" id="699431"/>
    <lineage>
        <taxon>Archaea</taxon>
        <taxon>Methanobacteriati</taxon>
        <taxon>Methanobacteriota</taxon>
        <taxon>Stenosarchaea group</taxon>
        <taxon>Halobacteria</taxon>
        <taxon>Halobacteriales</taxon>
        <taxon>Haloferacaceae</taxon>
    </lineage>
</organism>
<comment type="caution">
    <text evidence="5">The sequence shown here is derived from an EMBL/GenBank/DDBJ whole genome shotgun (WGS) entry which is preliminary data.</text>
</comment>
<sequence length="209" mass="23544">MHQFLVEDNSIRRAYLRHWNFSNPDYVAALLHVVGTADGRREEYVTRLDAVDTVSEYSVTPVDDRSFYVYIREAARGFASQLRALLDGTDLLLVPPIEYGSDGEVTIEVAGDQDALQSLVADLPDELSVSVSRLGEYDAYRESRASALTARQREVLDVARERGYYETPRQTTVREIADEVDCSKSTAADHLRKAEARVMSLLDDHPMMP</sequence>
<dbReference type="SUPFAM" id="SSF88659">
    <property type="entry name" value="Sigma3 and sigma4 domains of RNA polymerase sigma factors"/>
    <property type="match status" value="1"/>
</dbReference>
<dbReference type="STRING" id="699431.SY89_00305"/>
<evidence type="ECO:0000256" key="1">
    <source>
        <dbReference type="ARBA" id="ARBA00023015"/>
    </source>
</evidence>
<reference evidence="6" key="1">
    <citation type="submission" date="2013-11" db="EMBL/GenBank/DDBJ databases">
        <authorList>
            <person name="Hoang H.T."/>
            <person name="Killian M.L."/>
            <person name="Madson D.M."/>
            <person name="Arruda P.H.E."/>
            <person name="Sun D."/>
            <person name="Schwartz K.J."/>
            <person name="Yoon K."/>
        </authorList>
    </citation>
    <scope>NUCLEOTIDE SEQUENCE [LARGE SCALE GENOMIC DNA]</scope>
    <source>
        <strain evidence="6">CDK2</strain>
    </source>
</reference>
<dbReference type="InterPro" id="IPR056493">
    <property type="entry name" value="HVO_0513_N"/>
</dbReference>
<dbReference type="RefSeq" id="WP_239685484.1">
    <property type="nucleotide sequence ID" value="NZ_LGUC01000001.1"/>
</dbReference>
<dbReference type="AlphaFoldDB" id="A0A0P7H7Z9"/>
<dbReference type="PANTHER" id="PTHR34236">
    <property type="entry name" value="DIMETHYL SULFOXIDE REDUCTASE TRANSCRIPTIONAL ACTIVATOR"/>
    <property type="match status" value="1"/>
</dbReference>
<keyword evidence="2" id="KW-0804">Transcription</keyword>
<dbReference type="InterPro" id="IPR013324">
    <property type="entry name" value="RNA_pol_sigma_r3/r4-like"/>
</dbReference>